<dbReference type="Proteomes" id="UP001469365">
    <property type="component" value="Unassembled WGS sequence"/>
</dbReference>
<accession>A0ABU9DI93</accession>
<keyword evidence="1" id="KW-0472">Membrane</keyword>
<dbReference type="RefSeq" id="WP_341415570.1">
    <property type="nucleotide sequence ID" value="NZ_JBBPCC010000006.1"/>
</dbReference>
<evidence type="ECO:0000256" key="1">
    <source>
        <dbReference type="SAM" id="Phobius"/>
    </source>
</evidence>
<protein>
    <submittedName>
        <fullName evidence="2">Uncharacterized protein</fullName>
    </submittedName>
</protein>
<feature type="transmembrane region" description="Helical" evidence="1">
    <location>
        <begin position="6"/>
        <end position="23"/>
    </location>
</feature>
<proteinExistence type="predicted"/>
<evidence type="ECO:0000313" key="3">
    <source>
        <dbReference type="Proteomes" id="UP001469365"/>
    </source>
</evidence>
<keyword evidence="1" id="KW-0812">Transmembrane</keyword>
<reference evidence="2 3" key="1">
    <citation type="submission" date="2024-04" db="EMBL/GenBank/DDBJ databases">
        <title>draft genome sequnece of Paenibacillus filicis.</title>
        <authorList>
            <person name="Kim D.-U."/>
        </authorList>
    </citation>
    <scope>NUCLEOTIDE SEQUENCE [LARGE SCALE GENOMIC DNA]</scope>
    <source>
        <strain evidence="2 3">KACC14197</strain>
    </source>
</reference>
<comment type="caution">
    <text evidence="2">The sequence shown here is derived from an EMBL/GenBank/DDBJ whole genome shotgun (WGS) entry which is preliminary data.</text>
</comment>
<name>A0ABU9DI93_9BACL</name>
<keyword evidence="3" id="KW-1185">Reference proteome</keyword>
<gene>
    <name evidence="2" type="ORF">WMW72_11285</name>
</gene>
<organism evidence="2 3">
    <name type="scientific">Paenibacillus filicis</name>
    <dbReference type="NCBI Taxonomy" id="669464"/>
    <lineage>
        <taxon>Bacteria</taxon>
        <taxon>Bacillati</taxon>
        <taxon>Bacillota</taxon>
        <taxon>Bacilli</taxon>
        <taxon>Bacillales</taxon>
        <taxon>Paenibacillaceae</taxon>
        <taxon>Paenibacillus</taxon>
    </lineage>
</organism>
<evidence type="ECO:0000313" key="2">
    <source>
        <dbReference type="EMBL" id="MEK8128489.1"/>
    </source>
</evidence>
<dbReference type="EMBL" id="JBBPCC010000006">
    <property type="protein sequence ID" value="MEK8128489.1"/>
    <property type="molecule type" value="Genomic_DNA"/>
</dbReference>
<keyword evidence="1" id="KW-1133">Transmembrane helix</keyword>
<sequence length="70" mass="8019">MGKIGFSVIIPIITLSGVFIYWTNETDSKTVAPVITGFYGIFIEKDYSNMYKYTDFSKHSQHTDLTMKMP</sequence>